<keyword evidence="1" id="KW-0812">Transmembrane</keyword>
<evidence type="ECO:0000256" key="1">
    <source>
        <dbReference type="SAM" id="Phobius"/>
    </source>
</evidence>
<evidence type="ECO:0000313" key="2">
    <source>
        <dbReference type="EMBL" id="RVX14687.1"/>
    </source>
</evidence>
<keyword evidence="1" id="KW-0472">Membrane</keyword>
<dbReference type="PANTHER" id="PTHR36809">
    <property type="entry name" value="TRANSMEMBRANE PROTEIN"/>
    <property type="match status" value="1"/>
</dbReference>
<keyword evidence="1" id="KW-1133">Transmembrane helix</keyword>
<evidence type="ECO:0000313" key="3">
    <source>
        <dbReference type="Proteomes" id="UP000288805"/>
    </source>
</evidence>
<reference evidence="2 3" key="1">
    <citation type="journal article" date="2018" name="PLoS Genet.">
        <title>Population sequencing reveals clonal diversity and ancestral inbreeding in the grapevine cultivar Chardonnay.</title>
        <authorList>
            <person name="Roach M.J."/>
            <person name="Johnson D.L."/>
            <person name="Bohlmann J."/>
            <person name="van Vuuren H.J."/>
            <person name="Jones S.J."/>
            <person name="Pretorius I.S."/>
            <person name="Schmidt S.A."/>
            <person name="Borneman A.R."/>
        </authorList>
    </citation>
    <scope>NUCLEOTIDE SEQUENCE [LARGE SCALE GENOMIC DNA]</scope>
    <source>
        <strain evidence="3">cv. Chardonnay</strain>
        <tissue evidence="2">Leaf</tissue>
    </source>
</reference>
<dbReference type="Proteomes" id="UP000288805">
    <property type="component" value="Unassembled WGS sequence"/>
</dbReference>
<feature type="transmembrane region" description="Helical" evidence="1">
    <location>
        <begin position="223"/>
        <end position="245"/>
    </location>
</feature>
<accession>A0A438K0F1</accession>
<dbReference type="EMBL" id="QGNW01000020">
    <property type="protein sequence ID" value="RVX14687.1"/>
    <property type="molecule type" value="Genomic_DNA"/>
</dbReference>
<protein>
    <submittedName>
        <fullName evidence="2">Uncharacterized protein</fullName>
    </submittedName>
</protein>
<gene>
    <name evidence="2" type="ORF">CK203_011863</name>
</gene>
<dbReference type="PANTHER" id="PTHR36809:SF1">
    <property type="entry name" value="TRANSMEMBRANE PROTEIN"/>
    <property type="match status" value="1"/>
</dbReference>
<sequence length="305" mass="33655">MASTNIEVNDFSDVSAIRGKNGRQKRHLVAAEDRRQLQNSADSSGGPSLDWMCGWREPKRTKLPWTNLNCQHSQTHLLPPQSDCSALNPETITMEASLSSSHVLAFSSSNICSRSSVSVPSKSAVSFISRSNLLRKSRRQTARVSVVNDVSAVADPAQVEVTWQIVVGALAGVTPFIVAGIEFSKRINMKLFLHSMPGCPEEMWGMWRIRACSEGQILLPVPWLWWISPMAIMEEIFFWLISLVFNHRRPRHGVVGWVGVGGNGYCFLLNSFDNENSSGTMDAAYLPSSEILAILEDSSGICTSV</sequence>
<name>A0A438K0F1_VITVI</name>
<organism evidence="2 3">
    <name type="scientific">Vitis vinifera</name>
    <name type="common">Grape</name>
    <dbReference type="NCBI Taxonomy" id="29760"/>
    <lineage>
        <taxon>Eukaryota</taxon>
        <taxon>Viridiplantae</taxon>
        <taxon>Streptophyta</taxon>
        <taxon>Embryophyta</taxon>
        <taxon>Tracheophyta</taxon>
        <taxon>Spermatophyta</taxon>
        <taxon>Magnoliopsida</taxon>
        <taxon>eudicotyledons</taxon>
        <taxon>Gunneridae</taxon>
        <taxon>Pentapetalae</taxon>
        <taxon>rosids</taxon>
        <taxon>Vitales</taxon>
        <taxon>Vitaceae</taxon>
        <taxon>Viteae</taxon>
        <taxon>Vitis</taxon>
    </lineage>
</organism>
<comment type="caution">
    <text evidence="2">The sequence shown here is derived from an EMBL/GenBank/DDBJ whole genome shotgun (WGS) entry which is preliminary data.</text>
</comment>
<dbReference type="AlphaFoldDB" id="A0A438K0F1"/>
<proteinExistence type="predicted"/>